<proteinExistence type="predicted"/>
<dbReference type="AlphaFoldDB" id="A0A5C3LH41"/>
<evidence type="ECO:0000256" key="1">
    <source>
        <dbReference type="SAM" id="MobiDB-lite"/>
    </source>
</evidence>
<feature type="compositionally biased region" description="Low complexity" evidence="1">
    <location>
        <begin position="46"/>
        <end position="59"/>
    </location>
</feature>
<dbReference type="EMBL" id="ML213675">
    <property type="protein sequence ID" value="TFK32424.1"/>
    <property type="molecule type" value="Genomic_DNA"/>
</dbReference>
<keyword evidence="3" id="KW-1185">Reference proteome</keyword>
<gene>
    <name evidence="2" type="ORF">BDQ12DRAFT_501938</name>
</gene>
<dbReference type="Proteomes" id="UP000308652">
    <property type="component" value="Unassembled WGS sequence"/>
</dbReference>
<feature type="compositionally biased region" description="Basic and acidic residues" evidence="1">
    <location>
        <begin position="30"/>
        <end position="39"/>
    </location>
</feature>
<reference evidence="2 3" key="1">
    <citation type="journal article" date="2019" name="Nat. Ecol. Evol.">
        <title>Megaphylogeny resolves global patterns of mushroom evolution.</title>
        <authorList>
            <person name="Varga T."/>
            <person name="Krizsan K."/>
            <person name="Foldi C."/>
            <person name="Dima B."/>
            <person name="Sanchez-Garcia M."/>
            <person name="Sanchez-Ramirez S."/>
            <person name="Szollosi G.J."/>
            <person name="Szarkandi J.G."/>
            <person name="Papp V."/>
            <person name="Albert L."/>
            <person name="Andreopoulos W."/>
            <person name="Angelini C."/>
            <person name="Antonin V."/>
            <person name="Barry K.W."/>
            <person name="Bougher N.L."/>
            <person name="Buchanan P."/>
            <person name="Buyck B."/>
            <person name="Bense V."/>
            <person name="Catcheside P."/>
            <person name="Chovatia M."/>
            <person name="Cooper J."/>
            <person name="Damon W."/>
            <person name="Desjardin D."/>
            <person name="Finy P."/>
            <person name="Geml J."/>
            <person name="Haridas S."/>
            <person name="Hughes K."/>
            <person name="Justo A."/>
            <person name="Karasinski D."/>
            <person name="Kautmanova I."/>
            <person name="Kiss B."/>
            <person name="Kocsube S."/>
            <person name="Kotiranta H."/>
            <person name="LaButti K.M."/>
            <person name="Lechner B.E."/>
            <person name="Liimatainen K."/>
            <person name="Lipzen A."/>
            <person name="Lukacs Z."/>
            <person name="Mihaltcheva S."/>
            <person name="Morgado L.N."/>
            <person name="Niskanen T."/>
            <person name="Noordeloos M.E."/>
            <person name="Ohm R.A."/>
            <person name="Ortiz-Santana B."/>
            <person name="Ovrebo C."/>
            <person name="Racz N."/>
            <person name="Riley R."/>
            <person name="Savchenko A."/>
            <person name="Shiryaev A."/>
            <person name="Soop K."/>
            <person name="Spirin V."/>
            <person name="Szebenyi C."/>
            <person name="Tomsovsky M."/>
            <person name="Tulloss R.E."/>
            <person name="Uehling J."/>
            <person name="Grigoriev I.V."/>
            <person name="Vagvolgyi C."/>
            <person name="Papp T."/>
            <person name="Martin F.M."/>
            <person name="Miettinen O."/>
            <person name="Hibbett D.S."/>
            <person name="Nagy L.G."/>
        </authorList>
    </citation>
    <scope>NUCLEOTIDE SEQUENCE [LARGE SCALE GENOMIC DNA]</scope>
    <source>
        <strain evidence="2 3">CBS 166.37</strain>
    </source>
</reference>
<name>A0A5C3LH41_9AGAR</name>
<organism evidence="2 3">
    <name type="scientific">Crucibulum laeve</name>
    <dbReference type="NCBI Taxonomy" id="68775"/>
    <lineage>
        <taxon>Eukaryota</taxon>
        <taxon>Fungi</taxon>
        <taxon>Dikarya</taxon>
        <taxon>Basidiomycota</taxon>
        <taxon>Agaricomycotina</taxon>
        <taxon>Agaricomycetes</taxon>
        <taxon>Agaricomycetidae</taxon>
        <taxon>Agaricales</taxon>
        <taxon>Agaricineae</taxon>
        <taxon>Nidulariaceae</taxon>
        <taxon>Crucibulum</taxon>
    </lineage>
</organism>
<evidence type="ECO:0000313" key="3">
    <source>
        <dbReference type="Proteomes" id="UP000308652"/>
    </source>
</evidence>
<dbReference type="OrthoDB" id="2959034at2759"/>
<evidence type="ECO:0000313" key="2">
    <source>
        <dbReference type="EMBL" id="TFK32424.1"/>
    </source>
</evidence>
<sequence length="469" mass="50640">MIIDAKHALPNDPTPADAPPSYEAVAPIRTDYRVEKNLPEDPPPSGSSSSSSHLGESQLSPPPLVKSPSSPGAAGKGKGRANWFTFGTSRTAREVRTTVLGLMRDLVREHLNQSPAALGILQSCSDVCASHSLSLSRILQEKSIEGHTPLYWAVVKRPQDEEYLDGTASSPDLLTALLTYSVPLTPVTILDVRHACLVTSDQRLFQRLRLSPEFSPVSAVDEMLLGGSIPPDDIEVEDVPGNEGAFAVNFEIVQFQKRMMVGKEIALEFIARGRLWCLRFSVAPMDQSSGPRPGSWCVSLSILENSPPTWIDSRLLVAEPSSVLAVSPPPLSSSTTSPPISAIQPTSSSPFSFFSFSPSASSSPSTPAPSSPYSPALNKNRPTPPLPNQRPKHKPRPTISLRLKSTNQLVVSTHRAGYYDSDRITVSLEDSLMGASLQYAGSSYIAPDEKLRARLEARLGKPEAECVIM</sequence>
<feature type="region of interest" description="Disordered" evidence="1">
    <location>
        <begin position="1"/>
        <end position="81"/>
    </location>
</feature>
<accession>A0A5C3LH41</accession>
<feature type="region of interest" description="Disordered" evidence="1">
    <location>
        <begin position="364"/>
        <end position="400"/>
    </location>
</feature>
<protein>
    <submittedName>
        <fullName evidence="2">Uncharacterized protein</fullName>
    </submittedName>
</protein>